<organism evidence="1 2">
    <name type="scientific">Bradyrhizobium amphicarpaeae</name>
    <dbReference type="NCBI Taxonomy" id="1404768"/>
    <lineage>
        <taxon>Bacteria</taxon>
        <taxon>Pseudomonadati</taxon>
        <taxon>Pseudomonadota</taxon>
        <taxon>Alphaproteobacteria</taxon>
        <taxon>Hyphomicrobiales</taxon>
        <taxon>Nitrobacteraceae</taxon>
        <taxon>Bradyrhizobium</taxon>
    </lineage>
</organism>
<keyword evidence="2" id="KW-1185">Reference proteome</keyword>
<dbReference type="OrthoDB" id="8238277at2"/>
<reference evidence="1 2" key="1">
    <citation type="journal article" date="2017" name="Syst. Appl. Microbiol.">
        <title>Soybeans inoculated with root zone soils of Canadian native legumes harbour diverse and novel Bradyrhizobium spp. that possess agricultural potential.</title>
        <authorList>
            <person name="Bromfield E.S.P."/>
            <person name="Cloutier S."/>
            <person name="Tambong J.T."/>
            <person name="Tran Thi T.V."/>
        </authorList>
    </citation>
    <scope>NUCLEOTIDE SEQUENCE [LARGE SCALE GENOMIC DNA]</scope>
    <source>
        <strain evidence="1 2">39S1MB</strain>
    </source>
</reference>
<gene>
    <name evidence="1" type="ORF">CIT40_22560</name>
</gene>
<reference evidence="1 2" key="2">
    <citation type="journal article" date="2019" name="Int. J. Syst. Evol. Microbiol.">
        <title>Description and complete genome sequence of Bradyrhizobium amphicarpaeae sp. nov., harbouring photosystem and nitrogen-fixation genes.</title>
        <authorList>
            <person name="Bromfield E.S.P."/>
            <person name="Cloutier S."/>
            <person name="Nguyen H.D.T."/>
        </authorList>
    </citation>
    <scope>NUCLEOTIDE SEQUENCE [LARGE SCALE GENOMIC DNA]</scope>
    <source>
        <strain evidence="1 2">39S1MB</strain>
    </source>
</reference>
<name>A0A2U8PXZ9_9BRAD</name>
<evidence type="ECO:0000313" key="2">
    <source>
        <dbReference type="Proteomes" id="UP000215884"/>
    </source>
</evidence>
<evidence type="ECO:0000313" key="1">
    <source>
        <dbReference type="EMBL" id="AWM02539.1"/>
    </source>
</evidence>
<accession>A0A2U8PXZ9</accession>
<dbReference type="AlphaFoldDB" id="A0A2U8PXZ9"/>
<proteinExistence type="predicted"/>
<protein>
    <submittedName>
        <fullName evidence="1">Uncharacterized protein</fullName>
    </submittedName>
</protein>
<dbReference type="EMBL" id="CP029426">
    <property type="protein sequence ID" value="AWM02539.1"/>
    <property type="molecule type" value="Genomic_DNA"/>
</dbReference>
<dbReference type="RefSeq" id="WP_094891352.1">
    <property type="nucleotide sequence ID" value="NZ_CP029426.2"/>
</dbReference>
<dbReference type="KEGG" id="brq:CIT40_22560"/>
<dbReference type="Proteomes" id="UP000215884">
    <property type="component" value="Chromosome"/>
</dbReference>
<sequence>MAAFLNNCRFIPTAGGTTDWVYSSAVGGCQSPALAGAVDGRKYKFIAISGDLTQWEIAEGAYTAASGTFARTIVLCNSSGSGLAAGQSGAGSRISFVAPPNVAVVGIKEDLISIEEPNGFTAGQMAQARANIGVTKNSYVVNGGMQVSQENGTTAGAASGYYPVDQWRSEFSNAGGLSVAQVASSTPGGSPYRIRATITTADASVASSDYSVITQRIEGSRIADLRFGNAAAKTVTVQFGVKAPAGTYCVAIRNGTPNRIIVGEYTIAGGEANIDVVKSVTFAGDTAGAWAFDQTAGMELIFVLMAGSSFVQSPNTWSAAASVFATSNQFNLMATVGNVFELFDVGLYEGSAAPAFQLPDYQAELRKCQRYYFQTAANEYLPISGTLLNGATSGKFSSMPVPVTMRTDPAVTLGASAVVTNGPITGALTAITAVATSHATLMLSLTWSGAGGSAISDALVVFAGTTPTKFSARM</sequence>